<dbReference type="GO" id="GO:0005829">
    <property type="term" value="C:cytosol"/>
    <property type="evidence" value="ECO:0007669"/>
    <property type="project" value="TreeGrafter"/>
</dbReference>
<dbReference type="InterPro" id="IPR016032">
    <property type="entry name" value="Sig_transdc_resp-reg_C-effctor"/>
</dbReference>
<dbReference type="SMART" id="SM00862">
    <property type="entry name" value="Trans_reg_C"/>
    <property type="match status" value="1"/>
</dbReference>
<evidence type="ECO:0000256" key="5">
    <source>
        <dbReference type="ARBA" id="ARBA00023163"/>
    </source>
</evidence>
<comment type="caution">
    <text evidence="8">The sequence shown here is derived from an EMBL/GenBank/DDBJ whole genome shotgun (WGS) entry which is preliminary data.</text>
</comment>
<dbReference type="InterPro" id="IPR039420">
    <property type="entry name" value="WalR-like"/>
</dbReference>
<dbReference type="InterPro" id="IPR001867">
    <property type="entry name" value="OmpR/PhoB-type_DNA-bd"/>
</dbReference>
<dbReference type="AlphaFoldDB" id="X1T4A1"/>
<dbReference type="CDD" id="cd00383">
    <property type="entry name" value="trans_reg_C"/>
    <property type="match status" value="1"/>
</dbReference>
<evidence type="ECO:0008006" key="9">
    <source>
        <dbReference type="Google" id="ProtNLM"/>
    </source>
</evidence>
<dbReference type="Gene3D" id="3.40.50.2300">
    <property type="match status" value="1"/>
</dbReference>
<dbReference type="PROSITE" id="PS50110">
    <property type="entry name" value="RESPONSE_REGULATORY"/>
    <property type="match status" value="1"/>
</dbReference>
<dbReference type="InterPro" id="IPR011006">
    <property type="entry name" value="CheY-like_superfamily"/>
</dbReference>
<gene>
    <name evidence="8" type="ORF">S12H4_29796</name>
</gene>
<evidence type="ECO:0000256" key="3">
    <source>
        <dbReference type="ARBA" id="ARBA00023015"/>
    </source>
</evidence>
<dbReference type="Pfam" id="PF00486">
    <property type="entry name" value="Trans_reg_C"/>
    <property type="match status" value="1"/>
</dbReference>
<dbReference type="FunFam" id="3.40.50.2300:FF:000001">
    <property type="entry name" value="DNA-binding response regulator PhoB"/>
    <property type="match status" value="1"/>
</dbReference>
<organism evidence="8">
    <name type="scientific">marine sediment metagenome</name>
    <dbReference type="NCBI Taxonomy" id="412755"/>
    <lineage>
        <taxon>unclassified sequences</taxon>
        <taxon>metagenomes</taxon>
        <taxon>ecological metagenomes</taxon>
    </lineage>
</organism>
<dbReference type="Gene3D" id="1.10.10.10">
    <property type="entry name" value="Winged helix-like DNA-binding domain superfamily/Winged helix DNA-binding domain"/>
    <property type="match status" value="1"/>
</dbReference>
<sequence length="235" mass="26981">MGWRQYNKMIKRVLVVDDEKKIVDIVKAYLERDGFSVVTAYDGRSALEAVRRSSPDIIILDLMLPEISGLDVCRSLRKESDVPVIMLTARDEITEKIVGLELGADDYITKPFDPKELIARIKAVLRRSESKVIPEKVIKIADIEINIEKRRVTRCGKTIELTPFEFDLLRSMAEHPGRVYSRMQLLDNVQGEAYEAYERTIDSHIKNLRKKIEPDPEKPRYIITVYGVGYKVEGA</sequence>
<dbReference type="PANTHER" id="PTHR48111:SF1">
    <property type="entry name" value="TWO-COMPONENT RESPONSE REGULATOR ORR33"/>
    <property type="match status" value="1"/>
</dbReference>
<dbReference type="Gene3D" id="6.10.250.690">
    <property type="match status" value="1"/>
</dbReference>
<dbReference type="EMBL" id="BARW01017218">
    <property type="protein sequence ID" value="GAJ00138.1"/>
    <property type="molecule type" value="Genomic_DNA"/>
</dbReference>
<dbReference type="InterPro" id="IPR036388">
    <property type="entry name" value="WH-like_DNA-bd_sf"/>
</dbReference>
<dbReference type="FunFam" id="1.10.10.10:FF:000018">
    <property type="entry name" value="DNA-binding response regulator ResD"/>
    <property type="match status" value="1"/>
</dbReference>
<dbReference type="Pfam" id="PF00072">
    <property type="entry name" value="Response_reg"/>
    <property type="match status" value="1"/>
</dbReference>
<proteinExistence type="predicted"/>
<evidence type="ECO:0000256" key="2">
    <source>
        <dbReference type="ARBA" id="ARBA00023012"/>
    </source>
</evidence>
<dbReference type="PANTHER" id="PTHR48111">
    <property type="entry name" value="REGULATOR OF RPOS"/>
    <property type="match status" value="1"/>
</dbReference>
<protein>
    <recommendedName>
        <fullName evidence="9">DNA-binding response regulator</fullName>
    </recommendedName>
</protein>
<evidence type="ECO:0000313" key="8">
    <source>
        <dbReference type="EMBL" id="GAJ00138.1"/>
    </source>
</evidence>
<accession>X1T4A1</accession>
<dbReference type="GO" id="GO:0000156">
    <property type="term" value="F:phosphorelay response regulator activity"/>
    <property type="evidence" value="ECO:0007669"/>
    <property type="project" value="TreeGrafter"/>
</dbReference>
<dbReference type="InterPro" id="IPR001789">
    <property type="entry name" value="Sig_transdc_resp-reg_receiver"/>
</dbReference>
<dbReference type="GO" id="GO:0000976">
    <property type="term" value="F:transcription cis-regulatory region binding"/>
    <property type="evidence" value="ECO:0007669"/>
    <property type="project" value="TreeGrafter"/>
</dbReference>
<keyword evidence="2" id="KW-0902">Two-component regulatory system</keyword>
<dbReference type="PROSITE" id="PS51755">
    <property type="entry name" value="OMPR_PHOB"/>
    <property type="match status" value="1"/>
</dbReference>
<feature type="domain" description="Response regulatory" evidence="6">
    <location>
        <begin position="12"/>
        <end position="125"/>
    </location>
</feature>
<keyword evidence="1" id="KW-0597">Phosphoprotein</keyword>
<dbReference type="GO" id="GO:0006355">
    <property type="term" value="P:regulation of DNA-templated transcription"/>
    <property type="evidence" value="ECO:0007669"/>
    <property type="project" value="InterPro"/>
</dbReference>
<keyword evidence="4" id="KW-0238">DNA-binding</keyword>
<dbReference type="GO" id="GO:0032993">
    <property type="term" value="C:protein-DNA complex"/>
    <property type="evidence" value="ECO:0007669"/>
    <property type="project" value="TreeGrafter"/>
</dbReference>
<evidence type="ECO:0000259" key="7">
    <source>
        <dbReference type="PROSITE" id="PS51755"/>
    </source>
</evidence>
<keyword evidence="5" id="KW-0804">Transcription</keyword>
<dbReference type="SMART" id="SM00448">
    <property type="entry name" value="REC"/>
    <property type="match status" value="1"/>
</dbReference>
<evidence type="ECO:0000259" key="6">
    <source>
        <dbReference type="PROSITE" id="PS50110"/>
    </source>
</evidence>
<keyword evidence="3" id="KW-0805">Transcription regulation</keyword>
<dbReference type="SUPFAM" id="SSF52172">
    <property type="entry name" value="CheY-like"/>
    <property type="match status" value="1"/>
</dbReference>
<feature type="domain" description="OmpR/PhoB-type" evidence="7">
    <location>
        <begin position="135"/>
        <end position="234"/>
    </location>
</feature>
<name>X1T4A1_9ZZZZ</name>
<evidence type="ECO:0000256" key="1">
    <source>
        <dbReference type="ARBA" id="ARBA00022553"/>
    </source>
</evidence>
<evidence type="ECO:0000256" key="4">
    <source>
        <dbReference type="ARBA" id="ARBA00023125"/>
    </source>
</evidence>
<reference evidence="8" key="1">
    <citation type="journal article" date="2014" name="Front. Microbiol.">
        <title>High frequency of phylogenetically diverse reductive dehalogenase-homologous genes in deep subseafloor sedimentary metagenomes.</title>
        <authorList>
            <person name="Kawai M."/>
            <person name="Futagami T."/>
            <person name="Toyoda A."/>
            <person name="Takaki Y."/>
            <person name="Nishi S."/>
            <person name="Hori S."/>
            <person name="Arai W."/>
            <person name="Tsubouchi T."/>
            <person name="Morono Y."/>
            <person name="Uchiyama I."/>
            <person name="Ito T."/>
            <person name="Fujiyama A."/>
            <person name="Inagaki F."/>
            <person name="Takami H."/>
        </authorList>
    </citation>
    <scope>NUCLEOTIDE SEQUENCE</scope>
    <source>
        <strain evidence="8">Expedition CK06-06</strain>
    </source>
</reference>
<dbReference type="SUPFAM" id="SSF46894">
    <property type="entry name" value="C-terminal effector domain of the bipartite response regulators"/>
    <property type="match status" value="1"/>
</dbReference>